<dbReference type="Pfam" id="PF01425">
    <property type="entry name" value="Amidase"/>
    <property type="match status" value="1"/>
</dbReference>
<comment type="caution">
    <text evidence="2">The sequence shown here is derived from an EMBL/GenBank/DDBJ whole genome shotgun (WGS) entry which is preliminary data.</text>
</comment>
<dbReference type="Gene3D" id="3.90.1300.10">
    <property type="entry name" value="Amidase signature (AS) domain"/>
    <property type="match status" value="1"/>
</dbReference>
<dbReference type="PANTHER" id="PTHR42678:SF34">
    <property type="entry name" value="OS04G0183300 PROTEIN"/>
    <property type="match status" value="1"/>
</dbReference>
<reference evidence="2" key="1">
    <citation type="journal article" date="2022" name="G3 (Bethesda)">
        <title>High quality genome of the basidiomycete yeast Dioszegia hungarica PDD-24b-2 isolated from cloud water.</title>
        <authorList>
            <person name="Jarrige D."/>
            <person name="Haridas S."/>
            <person name="Bleykasten-Grosshans C."/>
            <person name="Joly M."/>
            <person name="Nadalig T."/>
            <person name="Sancelme M."/>
            <person name="Vuilleumier S."/>
            <person name="Grigoriev I.V."/>
            <person name="Amato P."/>
            <person name="Bringel F."/>
        </authorList>
    </citation>
    <scope>NUCLEOTIDE SEQUENCE</scope>
    <source>
        <strain evidence="2">PDD-24b-2</strain>
    </source>
</reference>
<dbReference type="RefSeq" id="XP_052948297.1">
    <property type="nucleotide sequence ID" value="XM_053086528.1"/>
</dbReference>
<keyword evidence="3" id="KW-1185">Reference proteome</keyword>
<feature type="non-terminal residue" evidence="2">
    <location>
        <position position="477"/>
    </location>
</feature>
<dbReference type="GeneID" id="77725729"/>
<evidence type="ECO:0000313" key="2">
    <source>
        <dbReference type="EMBL" id="KAI9638520.1"/>
    </source>
</evidence>
<feature type="domain" description="Amidase" evidence="1">
    <location>
        <begin position="15"/>
        <end position="340"/>
    </location>
</feature>
<dbReference type="Proteomes" id="UP001164286">
    <property type="component" value="Unassembled WGS sequence"/>
</dbReference>
<gene>
    <name evidence="2" type="ORF">MKK02DRAFT_22146</name>
</gene>
<protein>
    <submittedName>
        <fullName evidence="2">Amidase signature domain-containing protein</fullName>
    </submittedName>
</protein>
<proteinExistence type="predicted"/>
<sequence>IEKHNINGYGLRAVIQVAPLEAVLQIAQALDDEHERGIDRGPLHGIPILVKDSIATHVELGMNTTAGSLALQQSVVPGDAEVVRRLRAAGAIILAKTNLSEFNLYKGSMTPSAWSAVGGQTSYAYVKGGNPLGSSSGSAVGLSAGFGAAAIGTDTTGSVLSPASRAGLFAIRPSSGLLSLDGIVTVSRDRDTVGPMGHCAADVAILLDAMAGTDDKSLRSLTMSGNVVWYLRAAQAPKMAGLRLGLVRNNFLDEADGRIIMPKGDVRANEVALLGAADTMREAGAEVLNVNVDLNFTEFKALVAAEQAIWLSDHKEDLGAYLAELEESPIRTIEELIEWNIEHATDCKAEELPPHAPTQEFLIDALADAGKGTDTYRAAQALSTELSDPRGIDYIFAKHNLDAAVFAVDLGAPQAVTVARGCAGVSEYQSYADEKGKCAVRVQRGRRAVRDLVCGQVEGGGEADQYSVRRGLGAELI</sequence>
<evidence type="ECO:0000259" key="1">
    <source>
        <dbReference type="Pfam" id="PF01425"/>
    </source>
</evidence>
<dbReference type="AlphaFoldDB" id="A0AA38LWM6"/>
<dbReference type="EMBL" id="JAKWFO010000003">
    <property type="protein sequence ID" value="KAI9638520.1"/>
    <property type="molecule type" value="Genomic_DNA"/>
</dbReference>
<name>A0AA38LWM6_9TREE</name>
<evidence type="ECO:0000313" key="3">
    <source>
        <dbReference type="Proteomes" id="UP001164286"/>
    </source>
</evidence>
<organism evidence="2 3">
    <name type="scientific">Dioszegia hungarica</name>
    <dbReference type="NCBI Taxonomy" id="4972"/>
    <lineage>
        <taxon>Eukaryota</taxon>
        <taxon>Fungi</taxon>
        <taxon>Dikarya</taxon>
        <taxon>Basidiomycota</taxon>
        <taxon>Agaricomycotina</taxon>
        <taxon>Tremellomycetes</taxon>
        <taxon>Tremellales</taxon>
        <taxon>Bulleribasidiaceae</taxon>
        <taxon>Dioszegia</taxon>
    </lineage>
</organism>
<dbReference type="PANTHER" id="PTHR42678">
    <property type="entry name" value="AMIDASE"/>
    <property type="match status" value="1"/>
</dbReference>
<accession>A0AA38LWM6</accession>
<dbReference type="InterPro" id="IPR023631">
    <property type="entry name" value="Amidase_dom"/>
</dbReference>
<dbReference type="SUPFAM" id="SSF75304">
    <property type="entry name" value="Amidase signature (AS) enzymes"/>
    <property type="match status" value="1"/>
</dbReference>
<dbReference type="InterPro" id="IPR036928">
    <property type="entry name" value="AS_sf"/>
</dbReference>